<evidence type="ECO:0000256" key="2">
    <source>
        <dbReference type="ARBA" id="ARBA00022448"/>
    </source>
</evidence>
<dbReference type="Pfam" id="PF00593">
    <property type="entry name" value="TonB_dep_Rec_b-barrel"/>
    <property type="match status" value="1"/>
</dbReference>
<keyword evidence="15" id="KW-1185">Reference proteome</keyword>
<evidence type="ECO:0000259" key="13">
    <source>
        <dbReference type="Pfam" id="PF07715"/>
    </source>
</evidence>
<evidence type="ECO:0000256" key="3">
    <source>
        <dbReference type="ARBA" id="ARBA00022452"/>
    </source>
</evidence>
<reference evidence="14 15" key="1">
    <citation type="journal article" date="2015" name="Stand. Genomic Sci.">
        <title>Genomic Encyclopedia of Bacterial and Archaeal Type Strains, Phase III: the genomes of soil and plant-associated and newly described type strains.</title>
        <authorList>
            <person name="Whitman W.B."/>
            <person name="Woyke T."/>
            <person name="Klenk H.P."/>
            <person name="Zhou Y."/>
            <person name="Lilburn T.G."/>
            <person name="Beck B.J."/>
            <person name="De Vos P."/>
            <person name="Vandamme P."/>
            <person name="Eisen J.A."/>
            <person name="Garrity G."/>
            <person name="Hugenholtz P."/>
            <person name="Kyrpides N.C."/>
        </authorList>
    </citation>
    <scope>NUCLEOTIDE SEQUENCE [LARGE SCALE GENOMIC DNA]</scope>
    <source>
        <strain evidence="14 15">CECT 8445</strain>
    </source>
</reference>
<dbReference type="Pfam" id="PF07715">
    <property type="entry name" value="Plug"/>
    <property type="match status" value="1"/>
</dbReference>
<dbReference type="PROSITE" id="PS52016">
    <property type="entry name" value="TONB_DEPENDENT_REC_3"/>
    <property type="match status" value="1"/>
</dbReference>
<dbReference type="Gene3D" id="2.170.130.10">
    <property type="entry name" value="TonB-dependent receptor, plug domain"/>
    <property type="match status" value="1"/>
</dbReference>
<dbReference type="Pfam" id="PF13715">
    <property type="entry name" value="CarbopepD_reg_2"/>
    <property type="match status" value="1"/>
</dbReference>
<protein>
    <submittedName>
        <fullName evidence="14">TonB-dependent receptor-like protein</fullName>
    </submittedName>
</protein>
<dbReference type="InterPro" id="IPR012910">
    <property type="entry name" value="Plug_dom"/>
</dbReference>
<name>A0A4R1KRH4_9FLAO</name>
<evidence type="ECO:0000256" key="5">
    <source>
        <dbReference type="ARBA" id="ARBA00022729"/>
    </source>
</evidence>
<evidence type="ECO:0000259" key="12">
    <source>
        <dbReference type="Pfam" id="PF00593"/>
    </source>
</evidence>
<keyword evidence="4 10" id="KW-0812">Transmembrane</keyword>
<evidence type="ECO:0000256" key="1">
    <source>
        <dbReference type="ARBA" id="ARBA00004571"/>
    </source>
</evidence>
<evidence type="ECO:0000256" key="6">
    <source>
        <dbReference type="ARBA" id="ARBA00023077"/>
    </source>
</evidence>
<dbReference type="SUPFAM" id="SSF56935">
    <property type="entry name" value="Porins"/>
    <property type="match status" value="1"/>
</dbReference>
<evidence type="ECO:0000313" key="14">
    <source>
        <dbReference type="EMBL" id="TCK67646.1"/>
    </source>
</evidence>
<comment type="subcellular location">
    <subcellularLocation>
        <location evidence="1 10">Cell outer membrane</location>
        <topology evidence="1 10">Multi-pass membrane protein</topology>
    </subcellularLocation>
</comment>
<dbReference type="InterPro" id="IPR008969">
    <property type="entry name" value="CarboxyPept-like_regulatory"/>
</dbReference>
<sequence>MLFTVISFAQTTVKGTITDDTGQPLPGANIIIEGTTIGTSSDFDGKYIITTDQTPPFKLVVTYTGFETQTIEVTSNNQTVDVQMVEGNELDEVVISASRTPERIFESPVTVERFGLKEIKNTPSSDFYDGLENLKGVDINTNSLTFKSINTRGFASFANTRFMQLVDGMDNSAPALNFPLGNLLGMVETDVNSVELLPGAASALYGANAFNGILFMRSKSPFDNQGISAYLKRGITSQEAAGDNDYTDFGIRMAYKFSDKFAAKVNFGYLKGTDWAATSTEDRFNRGLDRSATDYDGINVYGDEVSTNIREASGLGIIPDVEVSRTGYNESDLTNYNAESIKADWGLYFRPWANDFEIQYVGKVGSGNTIYQGANRYNIKNFFLQQHKIEVRNDNFFVRGYVTEDKAGDSYDMVFTGININRAWKSDTQWFQEYIATYAGIELSGNPQGLTDQQKHDAARAVADTGRFLPGTPEFQNAFNQSINNPDLSTGSKFQDNSKIYHADANYNFSHLWDAAEVQVGASYRRYRLNSFGTIYTDFDGPINYSEVGVYTQVQKALELNDNLELKLTGSLRYDKSELFDGFFSPRLSAGLTVNEDHNFRASFQTGFRNPTTQDLYIGLDVGRAVLIGGAFDNPERYSRDYGVSVDGQNLGNPATITQTGAAAYNNSFLASSVQAFAETGNPANLQIGNSSLATPEQVTSFEVGYRGKVEGFVIDASAYYNQYQDFLANETVIAPLYGTVGDNSLSLAAIANGDFQAYQTYTNSDADINSYGAAVQVSTKIFDGFDLSANYTYAKLDFDVNANPDFRTNFNTPEHKVKVSFGKTDLFENFGFNVAWRWSDNYFWEASFGDGEVPAFNVLDAQINYRIPSFKSTFKLGATNLLQDEYFTAFGTGFIGSQYYLSWTINNL</sequence>
<keyword evidence="3 10" id="KW-1134">Transmembrane beta strand</keyword>
<keyword evidence="9 10" id="KW-0998">Cell outer membrane</keyword>
<organism evidence="14 15">
    <name type="scientific">Winogradskyella wandonensis</name>
    <dbReference type="NCBI Taxonomy" id="1442586"/>
    <lineage>
        <taxon>Bacteria</taxon>
        <taxon>Pseudomonadati</taxon>
        <taxon>Bacteroidota</taxon>
        <taxon>Flavobacteriia</taxon>
        <taxon>Flavobacteriales</taxon>
        <taxon>Flavobacteriaceae</taxon>
        <taxon>Winogradskyella</taxon>
    </lineage>
</organism>
<evidence type="ECO:0000256" key="10">
    <source>
        <dbReference type="PROSITE-ProRule" id="PRU01360"/>
    </source>
</evidence>
<proteinExistence type="inferred from homology"/>
<accession>A0A4R1KRH4</accession>
<keyword evidence="8 14" id="KW-0675">Receptor</keyword>
<feature type="domain" description="TonB-dependent receptor-like beta-barrel" evidence="12">
    <location>
        <begin position="403"/>
        <end position="882"/>
    </location>
</feature>
<dbReference type="InterPro" id="IPR036942">
    <property type="entry name" value="Beta-barrel_TonB_sf"/>
</dbReference>
<dbReference type="PANTHER" id="PTHR30069">
    <property type="entry name" value="TONB-DEPENDENT OUTER MEMBRANE RECEPTOR"/>
    <property type="match status" value="1"/>
</dbReference>
<evidence type="ECO:0000256" key="7">
    <source>
        <dbReference type="ARBA" id="ARBA00023136"/>
    </source>
</evidence>
<evidence type="ECO:0000313" key="15">
    <source>
        <dbReference type="Proteomes" id="UP000295714"/>
    </source>
</evidence>
<dbReference type="Gene3D" id="2.60.40.1120">
    <property type="entry name" value="Carboxypeptidase-like, regulatory domain"/>
    <property type="match status" value="1"/>
</dbReference>
<dbReference type="GO" id="GO:0015344">
    <property type="term" value="F:siderophore uptake transmembrane transporter activity"/>
    <property type="evidence" value="ECO:0007669"/>
    <property type="project" value="TreeGrafter"/>
</dbReference>
<dbReference type="GO" id="GO:0009279">
    <property type="term" value="C:cell outer membrane"/>
    <property type="evidence" value="ECO:0007669"/>
    <property type="project" value="UniProtKB-SubCell"/>
</dbReference>
<evidence type="ECO:0000256" key="9">
    <source>
        <dbReference type="ARBA" id="ARBA00023237"/>
    </source>
</evidence>
<dbReference type="PANTHER" id="PTHR30069:SF29">
    <property type="entry name" value="HEMOGLOBIN AND HEMOGLOBIN-HAPTOGLOBIN-BINDING PROTEIN 1-RELATED"/>
    <property type="match status" value="1"/>
</dbReference>
<feature type="domain" description="TonB-dependent receptor plug" evidence="13">
    <location>
        <begin position="105"/>
        <end position="213"/>
    </location>
</feature>
<dbReference type="Gene3D" id="2.40.170.20">
    <property type="entry name" value="TonB-dependent receptor, beta-barrel domain"/>
    <property type="match status" value="1"/>
</dbReference>
<dbReference type="InterPro" id="IPR000531">
    <property type="entry name" value="Beta-barrel_TonB"/>
</dbReference>
<keyword evidence="5" id="KW-0732">Signal</keyword>
<dbReference type="Proteomes" id="UP000295714">
    <property type="component" value="Unassembled WGS sequence"/>
</dbReference>
<dbReference type="SUPFAM" id="SSF49464">
    <property type="entry name" value="Carboxypeptidase regulatory domain-like"/>
    <property type="match status" value="1"/>
</dbReference>
<dbReference type="InterPro" id="IPR039426">
    <property type="entry name" value="TonB-dep_rcpt-like"/>
</dbReference>
<dbReference type="EMBL" id="SMGI01000002">
    <property type="protein sequence ID" value="TCK67646.1"/>
    <property type="molecule type" value="Genomic_DNA"/>
</dbReference>
<dbReference type="GO" id="GO:0044718">
    <property type="term" value="P:siderophore transmembrane transport"/>
    <property type="evidence" value="ECO:0007669"/>
    <property type="project" value="TreeGrafter"/>
</dbReference>
<dbReference type="InterPro" id="IPR037066">
    <property type="entry name" value="Plug_dom_sf"/>
</dbReference>
<comment type="caution">
    <text evidence="14">The sequence shown here is derived from an EMBL/GenBank/DDBJ whole genome shotgun (WGS) entry which is preliminary data.</text>
</comment>
<comment type="similarity">
    <text evidence="10 11">Belongs to the TonB-dependent receptor family.</text>
</comment>
<keyword evidence="2 10" id="KW-0813">Transport</keyword>
<keyword evidence="6 11" id="KW-0798">TonB box</keyword>
<gene>
    <name evidence="14" type="ORF">DFQ05_1425</name>
</gene>
<evidence type="ECO:0000256" key="11">
    <source>
        <dbReference type="RuleBase" id="RU003357"/>
    </source>
</evidence>
<keyword evidence="7 10" id="KW-0472">Membrane</keyword>
<dbReference type="AlphaFoldDB" id="A0A4R1KRH4"/>
<evidence type="ECO:0000256" key="4">
    <source>
        <dbReference type="ARBA" id="ARBA00022692"/>
    </source>
</evidence>
<evidence type="ECO:0000256" key="8">
    <source>
        <dbReference type="ARBA" id="ARBA00023170"/>
    </source>
</evidence>